<evidence type="ECO:0000313" key="3">
    <source>
        <dbReference type="EMBL" id="CAL4778222.1"/>
    </source>
</evidence>
<dbReference type="Proteomes" id="UP001152797">
    <property type="component" value="Unassembled WGS sequence"/>
</dbReference>
<gene>
    <name evidence="2" type="ORF">C1SCF055_LOCUS17858</name>
</gene>
<dbReference type="EMBL" id="CAMXCT010001528">
    <property type="protein sequence ID" value="CAI3990910.1"/>
    <property type="molecule type" value="Genomic_DNA"/>
</dbReference>
<feature type="non-terminal residue" evidence="2">
    <location>
        <position position="77"/>
    </location>
</feature>
<dbReference type="AlphaFoldDB" id="A0A9P1CG95"/>
<reference evidence="3 4" key="2">
    <citation type="submission" date="2024-05" db="EMBL/GenBank/DDBJ databases">
        <authorList>
            <person name="Chen Y."/>
            <person name="Shah S."/>
            <person name="Dougan E. K."/>
            <person name="Thang M."/>
            <person name="Chan C."/>
        </authorList>
    </citation>
    <scope>NUCLEOTIDE SEQUENCE [LARGE SCALE GENOMIC DNA]</scope>
</reference>
<feature type="region of interest" description="Disordered" evidence="1">
    <location>
        <begin position="1"/>
        <end position="53"/>
    </location>
</feature>
<evidence type="ECO:0000313" key="4">
    <source>
        <dbReference type="Proteomes" id="UP001152797"/>
    </source>
</evidence>
<evidence type="ECO:0000313" key="2">
    <source>
        <dbReference type="EMBL" id="CAI3990910.1"/>
    </source>
</evidence>
<evidence type="ECO:0000256" key="1">
    <source>
        <dbReference type="SAM" id="MobiDB-lite"/>
    </source>
</evidence>
<keyword evidence="4" id="KW-1185">Reference proteome</keyword>
<protein>
    <submittedName>
        <fullName evidence="2">Uncharacterized protein</fullName>
    </submittedName>
</protein>
<dbReference type="Gene3D" id="1.25.40.80">
    <property type="match status" value="1"/>
</dbReference>
<accession>A0A9P1CG95</accession>
<organism evidence="2">
    <name type="scientific">Cladocopium goreaui</name>
    <dbReference type="NCBI Taxonomy" id="2562237"/>
    <lineage>
        <taxon>Eukaryota</taxon>
        <taxon>Sar</taxon>
        <taxon>Alveolata</taxon>
        <taxon>Dinophyceae</taxon>
        <taxon>Suessiales</taxon>
        <taxon>Symbiodiniaceae</taxon>
        <taxon>Cladocopium</taxon>
    </lineage>
</organism>
<reference evidence="2" key="1">
    <citation type="submission" date="2022-10" db="EMBL/GenBank/DDBJ databases">
        <authorList>
            <person name="Chen Y."/>
            <person name="Dougan E. K."/>
            <person name="Chan C."/>
            <person name="Rhodes N."/>
            <person name="Thang M."/>
        </authorList>
    </citation>
    <scope>NUCLEOTIDE SEQUENCE</scope>
</reference>
<dbReference type="EMBL" id="CAMXCT020001528">
    <property type="protein sequence ID" value="CAL1144285.1"/>
    <property type="molecule type" value="Genomic_DNA"/>
</dbReference>
<name>A0A9P1CG95_9DINO</name>
<comment type="caution">
    <text evidence="2">The sequence shown here is derived from an EMBL/GenBank/DDBJ whole genome shotgun (WGS) entry which is preliminary data.</text>
</comment>
<proteinExistence type="predicted"/>
<sequence length="77" mass="8655">MPMYKGEFQRAAKRRPIREVLPIPSLRRPPAGHHGGDGSGSAAFAAGPPPLPPEERQFFRWRGGESFALEHLKKYME</sequence>
<dbReference type="EMBL" id="CAMXCT030001528">
    <property type="protein sequence ID" value="CAL4778222.1"/>
    <property type="molecule type" value="Genomic_DNA"/>
</dbReference>